<dbReference type="PANTHER" id="PTHR42878">
    <property type="entry name" value="TWO-COMPONENT HISTIDINE KINASE"/>
    <property type="match status" value="1"/>
</dbReference>
<keyword evidence="3" id="KW-0808">Transferase</keyword>
<name>A0A6S6TZY1_9BACT</name>
<dbReference type="Gene3D" id="3.30.565.10">
    <property type="entry name" value="Histidine kinase-like ATPase, C-terminal domain"/>
    <property type="match status" value="1"/>
</dbReference>
<evidence type="ECO:0000313" key="10">
    <source>
        <dbReference type="EMBL" id="CAA6823667.1"/>
    </source>
</evidence>
<dbReference type="Gene3D" id="1.10.287.130">
    <property type="match status" value="1"/>
</dbReference>
<dbReference type="PANTHER" id="PTHR42878:SF7">
    <property type="entry name" value="SENSOR HISTIDINE KINASE GLRK"/>
    <property type="match status" value="1"/>
</dbReference>
<keyword evidence="6" id="KW-0067">ATP-binding</keyword>
<dbReference type="AlphaFoldDB" id="A0A6S6TZY1"/>
<dbReference type="InterPro" id="IPR036097">
    <property type="entry name" value="HisK_dim/P_sf"/>
</dbReference>
<evidence type="ECO:0000256" key="1">
    <source>
        <dbReference type="ARBA" id="ARBA00000085"/>
    </source>
</evidence>
<keyword evidence="5 10" id="KW-0418">Kinase</keyword>
<keyword evidence="8" id="KW-0472">Membrane</keyword>
<evidence type="ECO:0000256" key="6">
    <source>
        <dbReference type="ARBA" id="ARBA00022840"/>
    </source>
</evidence>
<dbReference type="GO" id="GO:0007234">
    <property type="term" value="P:osmosensory signaling via phosphorelay pathway"/>
    <property type="evidence" value="ECO:0007669"/>
    <property type="project" value="TreeGrafter"/>
</dbReference>
<dbReference type="InterPro" id="IPR003594">
    <property type="entry name" value="HATPase_dom"/>
</dbReference>
<dbReference type="GO" id="GO:0000155">
    <property type="term" value="F:phosphorelay sensor kinase activity"/>
    <property type="evidence" value="ECO:0007669"/>
    <property type="project" value="InterPro"/>
</dbReference>
<organism evidence="10">
    <name type="scientific">uncultured Sulfurovum sp</name>
    <dbReference type="NCBI Taxonomy" id="269237"/>
    <lineage>
        <taxon>Bacteria</taxon>
        <taxon>Pseudomonadati</taxon>
        <taxon>Campylobacterota</taxon>
        <taxon>Epsilonproteobacteria</taxon>
        <taxon>Campylobacterales</taxon>
        <taxon>Sulfurovaceae</taxon>
        <taxon>Sulfurovum</taxon>
        <taxon>environmental samples</taxon>
    </lineage>
</organism>
<dbReference type="InterPro" id="IPR005467">
    <property type="entry name" value="His_kinase_dom"/>
</dbReference>
<dbReference type="InterPro" id="IPR036890">
    <property type="entry name" value="HATPase_C_sf"/>
</dbReference>
<dbReference type="Pfam" id="PF02518">
    <property type="entry name" value="HATPase_c"/>
    <property type="match status" value="1"/>
</dbReference>
<dbReference type="PROSITE" id="PS50109">
    <property type="entry name" value="HIS_KIN"/>
    <property type="match status" value="1"/>
</dbReference>
<dbReference type="Pfam" id="PF00512">
    <property type="entry name" value="HisKA"/>
    <property type="match status" value="1"/>
</dbReference>
<evidence type="ECO:0000259" key="9">
    <source>
        <dbReference type="PROSITE" id="PS50109"/>
    </source>
</evidence>
<dbReference type="GO" id="GO:0000156">
    <property type="term" value="F:phosphorelay response regulator activity"/>
    <property type="evidence" value="ECO:0007669"/>
    <property type="project" value="TreeGrafter"/>
</dbReference>
<protein>
    <recommendedName>
        <fullName evidence="2">histidine kinase</fullName>
        <ecNumber evidence="2">2.7.13.3</ecNumber>
    </recommendedName>
</protein>
<comment type="catalytic activity">
    <reaction evidence="1">
        <text>ATP + protein L-histidine = ADP + protein N-phospho-L-histidine.</text>
        <dbReference type="EC" id="2.7.13.3"/>
    </reaction>
</comment>
<feature type="transmembrane region" description="Helical" evidence="8">
    <location>
        <begin position="26"/>
        <end position="47"/>
    </location>
</feature>
<dbReference type="InterPro" id="IPR003661">
    <property type="entry name" value="HisK_dim/P_dom"/>
</dbReference>
<keyword evidence="8" id="KW-1133">Transmembrane helix</keyword>
<dbReference type="InterPro" id="IPR050351">
    <property type="entry name" value="BphY/WalK/GraS-like"/>
</dbReference>
<evidence type="ECO:0000256" key="5">
    <source>
        <dbReference type="ARBA" id="ARBA00022777"/>
    </source>
</evidence>
<dbReference type="SUPFAM" id="SSF55874">
    <property type="entry name" value="ATPase domain of HSP90 chaperone/DNA topoisomerase II/histidine kinase"/>
    <property type="match status" value="1"/>
</dbReference>
<keyword evidence="7" id="KW-0902">Two-component regulatory system</keyword>
<feature type="domain" description="Histidine kinase" evidence="9">
    <location>
        <begin position="132"/>
        <end position="326"/>
    </location>
</feature>
<evidence type="ECO:0000256" key="3">
    <source>
        <dbReference type="ARBA" id="ARBA00022679"/>
    </source>
</evidence>
<feature type="transmembrane region" description="Helical" evidence="8">
    <location>
        <begin position="93"/>
        <end position="116"/>
    </location>
</feature>
<dbReference type="SMART" id="SM00388">
    <property type="entry name" value="HisKA"/>
    <property type="match status" value="1"/>
</dbReference>
<reference evidence="10" key="1">
    <citation type="submission" date="2020-01" db="EMBL/GenBank/DDBJ databases">
        <authorList>
            <person name="Meier V. D."/>
            <person name="Meier V D."/>
        </authorList>
    </citation>
    <scope>NUCLEOTIDE SEQUENCE</scope>
    <source>
        <strain evidence="10">HLG_WM_MAG_03</strain>
    </source>
</reference>
<keyword evidence="8" id="KW-0812">Transmembrane</keyword>
<evidence type="ECO:0000256" key="4">
    <source>
        <dbReference type="ARBA" id="ARBA00022741"/>
    </source>
</evidence>
<keyword evidence="4" id="KW-0547">Nucleotide-binding</keyword>
<accession>A0A6S6TZY1</accession>
<dbReference type="EC" id="2.7.13.3" evidence="2"/>
<evidence type="ECO:0000256" key="8">
    <source>
        <dbReference type="SAM" id="Phobius"/>
    </source>
</evidence>
<dbReference type="GO" id="GO:0005524">
    <property type="term" value="F:ATP binding"/>
    <property type="evidence" value="ECO:0007669"/>
    <property type="project" value="UniProtKB-KW"/>
</dbReference>
<evidence type="ECO:0000256" key="2">
    <source>
        <dbReference type="ARBA" id="ARBA00012438"/>
    </source>
</evidence>
<evidence type="ECO:0000256" key="7">
    <source>
        <dbReference type="ARBA" id="ARBA00023012"/>
    </source>
</evidence>
<proteinExistence type="predicted"/>
<dbReference type="SMART" id="SM00387">
    <property type="entry name" value="HATPase_c"/>
    <property type="match status" value="1"/>
</dbReference>
<gene>
    <name evidence="10" type="ORF">HELGO_WM57733</name>
</gene>
<dbReference type="EMBL" id="CACVAR010000356">
    <property type="protein sequence ID" value="CAA6823667.1"/>
    <property type="molecule type" value="Genomic_DNA"/>
</dbReference>
<dbReference type="CDD" id="cd00082">
    <property type="entry name" value="HisKA"/>
    <property type="match status" value="1"/>
</dbReference>
<dbReference type="SUPFAM" id="SSF47384">
    <property type="entry name" value="Homodimeric domain of signal transducing histidine kinase"/>
    <property type="match status" value="1"/>
</dbReference>
<sequence length="326" mass="37243">MKHTYVTYVVKGTFLKRYEKVSLVRFFALFLGAFLLMFLLLGSLYYFQESSRLTKELELTTQMNYIECMKLGMGGCESYQNAKPDLGSLHTDIAYTLGLVLLLFIPISLFLSFFALKPVRQASTMIDNFIANIVHDINTPIATIMLNAKSLMKRSQEAPKKLTRILSSAKQLTDMQHDLLALADEKTEINVETIELKALCEEIIEGFKLQYPTQIFELELKEQSVVVNAVDIHRVIQNLLSNAVKYNRDEKPIKLYNMHNKLVIKDQGKGMEHPEKVFEKNYREDYSIQGNGLGLASVLSMLERNKININVKSKINYGTTISLNFS</sequence>
<dbReference type="GO" id="GO:0030295">
    <property type="term" value="F:protein kinase activator activity"/>
    <property type="evidence" value="ECO:0007669"/>
    <property type="project" value="TreeGrafter"/>
</dbReference>